<name>A0A0M0K1B5_9EUKA</name>
<dbReference type="PROSITE" id="PS50194">
    <property type="entry name" value="FILAMIN_REPEAT"/>
    <property type="match status" value="2"/>
</dbReference>
<evidence type="ECO:0000256" key="3">
    <source>
        <dbReference type="SAM" id="MobiDB-lite"/>
    </source>
</evidence>
<dbReference type="SUPFAM" id="SSF81296">
    <property type="entry name" value="E set domains"/>
    <property type="match status" value="2"/>
</dbReference>
<feature type="coiled-coil region" evidence="2">
    <location>
        <begin position="53"/>
        <end position="118"/>
    </location>
</feature>
<evidence type="ECO:0000313" key="4">
    <source>
        <dbReference type="EMBL" id="KOO32595.1"/>
    </source>
</evidence>
<feature type="compositionally biased region" description="Low complexity" evidence="3">
    <location>
        <begin position="158"/>
        <end position="167"/>
    </location>
</feature>
<dbReference type="InterPro" id="IPR001298">
    <property type="entry name" value="Filamin/ABP280_rpt"/>
</dbReference>
<comment type="caution">
    <text evidence="4">The sequence shown here is derived from an EMBL/GenBank/DDBJ whole genome shotgun (WGS) entry which is preliminary data.</text>
</comment>
<dbReference type="EMBL" id="JWZX01001731">
    <property type="protein sequence ID" value="KOO32595.1"/>
    <property type="molecule type" value="Genomic_DNA"/>
</dbReference>
<organism evidence="4 5">
    <name type="scientific">Chrysochromulina tobinii</name>
    <dbReference type="NCBI Taxonomy" id="1460289"/>
    <lineage>
        <taxon>Eukaryota</taxon>
        <taxon>Haptista</taxon>
        <taxon>Haptophyta</taxon>
        <taxon>Prymnesiophyceae</taxon>
        <taxon>Prymnesiales</taxon>
        <taxon>Chrysochromulinaceae</taxon>
        <taxon>Chrysochromulina</taxon>
    </lineage>
</organism>
<reference evidence="5" key="1">
    <citation type="journal article" date="2015" name="PLoS Genet.">
        <title>Genome Sequence and Transcriptome Analyses of Chrysochromulina tobin: Metabolic Tools for Enhanced Algal Fitness in the Prominent Order Prymnesiales (Haptophyceae).</title>
        <authorList>
            <person name="Hovde B.T."/>
            <person name="Deodato C.R."/>
            <person name="Hunsperger H.M."/>
            <person name="Ryken S.A."/>
            <person name="Yost W."/>
            <person name="Jha R.K."/>
            <person name="Patterson J."/>
            <person name="Monnat R.J. Jr."/>
            <person name="Barlow S.B."/>
            <person name="Starkenburg S.R."/>
            <person name="Cattolico R.A."/>
        </authorList>
    </citation>
    <scope>NUCLEOTIDE SEQUENCE</scope>
    <source>
        <strain evidence="5">CCMP291</strain>
    </source>
</reference>
<dbReference type="InterPro" id="IPR014756">
    <property type="entry name" value="Ig_E-set"/>
</dbReference>
<feature type="region of interest" description="Disordered" evidence="3">
    <location>
        <begin position="535"/>
        <end position="560"/>
    </location>
</feature>
<dbReference type="InterPro" id="IPR017868">
    <property type="entry name" value="Filamin/ABP280_repeat-like"/>
</dbReference>
<protein>
    <submittedName>
        <fullName evidence="4">Uncharacterized protein</fullName>
    </submittedName>
</protein>
<evidence type="ECO:0000313" key="5">
    <source>
        <dbReference type="Proteomes" id="UP000037460"/>
    </source>
</evidence>
<dbReference type="AlphaFoldDB" id="A0A0M0K1B5"/>
<feature type="compositionally biased region" description="Basic residues" evidence="3">
    <location>
        <begin position="143"/>
        <end position="155"/>
    </location>
</feature>
<accession>A0A0M0K1B5</accession>
<feature type="repeat" description="Filamin" evidence="1">
    <location>
        <begin position="342"/>
        <end position="409"/>
    </location>
</feature>
<gene>
    <name evidence="4" type="ORF">Ctob_012945</name>
</gene>
<sequence length="716" mass="78627">MTVLKVESFDTGTLCACIVLNHDTTSSDSWREIYTQDPSWRTQSWRKAERESIAAQIREIARAQLEVDEARERERQRLAEEAAAKARALAEEEARRIAAEEEERAREEARLQARLEARLRAREAKKEGQAEDDGKKKGDKQSPKKKPKPKLKPKSKASDAASATGTSDTDEKRQDLKPLHAQQLYGWVTIVKDGQMLVSKPFEKLPTNELEADPIKIGFAYGGMEPGRLRAKGQLVEQHKVHYSIGLCGTYLLHVMLRHSEQAAPLPGSPFTVRVLPGAAHGPSTRLDPREIPLRGVFELVTDEGTLTSTARCYCKMVLHSCDKMGNPCSNGGSVVTCGVTNSSMNAASKTIMEAQTTEARSLVVESKTTDQGDGTYLLEWWSVSSGAYEIYIKIDGLHVLGSPTYMLLTSGTPDISKTEVISFPQRADAGKSCKTRLKCKDQYKNPALPGRDLRFGLATVPSLEKDPLAWKQAKVTVLAHTIIGEELELRFTCSQAGDFRAYLFAIEVATARAKKSMPSGDGLAADGDAVDYPAGNAATPVSPNAKSPPKPLKPQVLGDTNASRTVLPGSPFSLSVTSATYSVSHSFLNGIMQNVHGHWERVSDQVLRAALNEGEAKADEEILQIGDTIRFRPEVNDAFGNSTTAPEDQFTVTMKSQSYGLEQLRVAPQATPNGGWVHDFRYELKRKGLHVLHVMLDGVDVKGSPVEFNVKFRQL</sequence>
<keyword evidence="2" id="KW-0175">Coiled coil</keyword>
<dbReference type="Gene3D" id="2.60.40.10">
    <property type="entry name" value="Immunoglobulins"/>
    <property type="match status" value="2"/>
</dbReference>
<keyword evidence="5" id="KW-1185">Reference proteome</keyword>
<dbReference type="InterPro" id="IPR013783">
    <property type="entry name" value="Ig-like_fold"/>
</dbReference>
<dbReference type="Proteomes" id="UP000037460">
    <property type="component" value="Unassembled WGS sequence"/>
</dbReference>
<feature type="compositionally biased region" description="Basic and acidic residues" evidence="3">
    <location>
        <begin position="121"/>
        <end position="142"/>
    </location>
</feature>
<feature type="repeat" description="Filamin" evidence="1">
    <location>
        <begin position="601"/>
        <end position="711"/>
    </location>
</feature>
<evidence type="ECO:0000256" key="1">
    <source>
        <dbReference type="PROSITE-ProRule" id="PRU00087"/>
    </source>
</evidence>
<proteinExistence type="predicted"/>
<evidence type="ECO:0000256" key="2">
    <source>
        <dbReference type="SAM" id="Coils"/>
    </source>
</evidence>
<dbReference type="SMART" id="SM00557">
    <property type="entry name" value="IG_FLMN"/>
    <property type="match status" value="1"/>
</dbReference>
<feature type="region of interest" description="Disordered" evidence="3">
    <location>
        <begin position="121"/>
        <end position="177"/>
    </location>
</feature>